<dbReference type="Pfam" id="PF05569">
    <property type="entry name" value="Peptidase_M56"/>
    <property type="match status" value="1"/>
</dbReference>
<keyword evidence="3" id="KW-0813">Transport</keyword>
<evidence type="ECO:0000259" key="11">
    <source>
        <dbReference type="PROSITE" id="PS52015"/>
    </source>
</evidence>
<organism evidence="12 13">
    <name type="scientific">Rufibacter hautae</name>
    <dbReference type="NCBI Taxonomy" id="2595005"/>
    <lineage>
        <taxon>Bacteria</taxon>
        <taxon>Pseudomonadati</taxon>
        <taxon>Bacteroidota</taxon>
        <taxon>Cytophagia</taxon>
        <taxon>Cytophagales</taxon>
        <taxon>Hymenobacteraceae</taxon>
        <taxon>Rufibacter</taxon>
    </lineage>
</organism>
<evidence type="ECO:0000313" key="13">
    <source>
        <dbReference type="Proteomes" id="UP000324133"/>
    </source>
</evidence>
<reference evidence="12 13" key="1">
    <citation type="submission" date="2019-07" db="EMBL/GenBank/DDBJ databases">
        <title>Rufibacter sp. nov., isolated from lake sediment.</title>
        <authorList>
            <person name="Qu J.-H."/>
        </authorList>
    </citation>
    <scope>NUCLEOTIDE SEQUENCE [LARGE SCALE GENOMIC DNA]</scope>
    <source>
        <strain evidence="12 13">NBS58-1</strain>
    </source>
</reference>
<dbReference type="Pfam" id="PF03544">
    <property type="entry name" value="TonB_C"/>
    <property type="match status" value="2"/>
</dbReference>
<protein>
    <submittedName>
        <fullName evidence="12">TonB family protein</fullName>
    </submittedName>
</protein>
<dbReference type="PANTHER" id="PTHR33446">
    <property type="entry name" value="PROTEIN TONB-RELATED"/>
    <property type="match status" value="1"/>
</dbReference>
<dbReference type="GO" id="GO:0031992">
    <property type="term" value="F:energy transducer activity"/>
    <property type="evidence" value="ECO:0007669"/>
    <property type="project" value="TreeGrafter"/>
</dbReference>
<evidence type="ECO:0000256" key="1">
    <source>
        <dbReference type="ARBA" id="ARBA00004383"/>
    </source>
</evidence>
<dbReference type="Proteomes" id="UP000324133">
    <property type="component" value="Unassembled WGS sequence"/>
</dbReference>
<name>A0A5B6TBA2_9BACT</name>
<dbReference type="PANTHER" id="PTHR33446:SF2">
    <property type="entry name" value="PROTEIN TONB"/>
    <property type="match status" value="1"/>
</dbReference>
<keyword evidence="4" id="KW-1003">Cell membrane</keyword>
<dbReference type="AlphaFoldDB" id="A0A5B6TBA2"/>
<comment type="similarity">
    <text evidence="2">Belongs to the TonB family.</text>
</comment>
<sequence>MNEALLQYLLESGAGLVLLYLFFVLVLKRETCFQFNRFYLLAAILLSCLLPLSNLPGISIWPQEQEPETALVFETAMEMPLVTSEAIITPEESFDYWNLLYLAYGLGVVFFAGRFLVQVLRLRRFARQEGVSFYLPNQAPVILTNGQFPTFSFWRWVFFDNSQTLTPEETERILQHEQVHIDQRHTLDVLLVSLAGVVFWFNPLLVLYKKALEQTHEFIADAHVAKASGAGLYSSLLVKQVLKSADFPLGSYFFLNKSLTLTRIKMMKRLHESPKLSRMLMVVPVLILVLVAVAAMRPAPVPESSAEATAKVQNGPAQFPGGREALNAYVKNHLVLPQIAFEKRKNQNEFVQVKGSMEVEIDPDGTPRYGKSRGLEVRPNDPEVVKAIHAQFAKMVSQMPKWIPAQKDGKPVASKETISVASVSGNFLSYSDYLTSRQQKTFVTSKAEVASNAVTKRAEYPGGKLAMVHSIDRQFIMPEEVFKLRPAGDSILDFYREIKAELLIDENGNVTQVKVLNVMTEPGNKAEVNQAIGKEFLRAAPKMAQWAPALKGGKPVASKEIIEFSVATGYGNKTTYEQAKQIQEKAANKAFSAETKANAPAQNNIFIAVEQMPEFPGGSAAMFKYLKENTTYPQDAKDANIIGSMVATFVINPEGKVTDVQVLKKLHPSLDQAFVQSLQNMPAWKPGYQNGKAVSVKYTVPYRVVADAAAKGTNEPAFVQEENVFIAVEQMPEFPGGPAALTKYLGENFIYPKGAAEEGGLMIISCVITKEGKVSKVEVLKGMSPDLNQEAVRVVSGMPTWKPGYQNGKPVAVKYVIPYRIKP</sequence>
<dbReference type="InterPro" id="IPR037682">
    <property type="entry name" value="TonB_C"/>
</dbReference>
<evidence type="ECO:0000256" key="3">
    <source>
        <dbReference type="ARBA" id="ARBA00022448"/>
    </source>
</evidence>
<evidence type="ECO:0000256" key="6">
    <source>
        <dbReference type="ARBA" id="ARBA00022692"/>
    </source>
</evidence>
<dbReference type="GO" id="GO:0098797">
    <property type="term" value="C:plasma membrane protein complex"/>
    <property type="evidence" value="ECO:0007669"/>
    <property type="project" value="TreeGrafter"/>
</dbReference>
<dbReference type="Gene3D" id="3.30.1150.10">
    <property type="match status" value="3"/>
</dbReference>
<accession>A0A5B6TBA2</accession>
<keyword evidence="7" id="KW-0653">Protein transport</keyword>
<dbReference type="SUPFAM" id="SSF74653">
    <property type="entry name" value="TolA/TonB C-terminal domain"/>
    <property type="match status" value="2"/>
</dbReference>
<feature type="transmembrane region" description="Helical" evidence="10">
    <location>
        <begin position="6"/>
        <end position="26"/>
    </location>
</feature>
<feature type="domain" description="TonB C-terminal" evidence="11">
    <location>
        <begin position="617"/>
        <end position="711"/>
    </location>
</feature>
<dbReference type="NCBIfam" id="TIGR01352">
    <property type="entry name" value="tonB_Cterm"/>
    <property type="match status" value="1"/>
</dbReference>
<dbReference type="GO" id="GO:0055085">
    <property type="term" value="P:transmembrane transport"/>
    <property type="evidence" value="ECO:0007669"/>
    <property type="project" value="InterPro"/>
</dbReference>
<dbReference type="InterPro" id="IPR051045">
    <property type="entry name" value="TonB-dependent_transducer"/>
</dbReference>
<dbReference type="PROSITE" id="PS52015">
    <property type="entry name" value="TONB_CTD"/>
    <property type="match status" value="1"/>
</dbReference>
<keyword evidence="9 10" id="KW-0472">Membrane</keyword>
<gene>
    <name evidence="12" type="ORF">FOA19_18645</name>
</gene>
<evidence type="ECO:0000256" key="10">
    <source>
        <dbReference type="SAM" id="Phobius"/>
    </source>
</evidence>
<evidence type="ECO:0000256" key="4">
    <source>
        <dbReference type="ARBA" id="ARBA00022475"/>
    </source>
</evidence>
<comment type="subcellular location">
    <subcellularLocation>
        <location evidence="1">Cell inner membrane</location>
        <topology evidence="1">Single-pass membrane protein</topology>
        <orientation evidence="1">Periplasmic side</orientation>
    </subcellularLocation>
</comment>
<evidence type="ECO:0000256" key="8">
    <source>
        <dbReference type="ARBA" id="ARBA00022989"/>
    </source>
</evidence>
<evidence type="ECO:0000256" key="2">
    <source>
        <dbReference type="ARBA" id="ARBA00006555"/>
    </source>
</evidence>
<feature type="transmembrane region" description="Helical" evidence="10">
    <location>
        <begin position="276"/>
        <end position="296"/>
    </location>
</feature>
<comment type="caution">
    <text evidence="12">The sequence shown here is derived from an EMBL/GenBank/DDBJ whole genome shotgun (WGS) entry which is preliminary data.</text>
</comment>
<dbReference type="CDD" id="cd07341">
    <property type="entry name" value="M56_BlaR1_MecR1_like"/>
    <property type="match status" value="1"/>
</dbReference>
<dbReference type="OrthoDB" id="1039448at2"/>
<keyword evidence="6 10" id="KW-0812">Transmembrane</keyword>
<dbReference type="InterPro" id="IPR006260">
    <property type="entry name" value="TonB/TolA_C"/>
</dbReference>
<feature type="transmembrane region" description="Helical" evidence="10">
    <location>
        <begin position="99"/>
        <end position="117"/>
    </location>
</feature>
<keyword evidence="5" id="KW-0997">Cell inner membrane</keyword>
<evidence type="ECO:0000256" key="9">
    <source>
        <dbReference type="ARBA" id="ARBA00023136"/>
    </source>
</evidence>
<keyword evidence="8 10" id="KW-1133">Transmembrane helix</keyword>
<dbReference type="InterPro" id="IPR008756">
    <property type="entry name" value="Peptidase_M56"/>
</dbReference>
<proteinExistence type="inferred from homology"/>
<evidence type="ECO:0000313" key="12">
    <source>
        <dbReference type="EMBL" id="KAA3436413.1"/>
    </source>
</evidence>
<dbReference type="EMBL" id="VKKY01000003">
    <property type="protein sequence ID" value="KAA3436413.1"/>
    <property type="molecule type" value="Genomic_DNA"/>
</dbReference>
<keyword evidence="13" id="KW-1185">Reference proteome</keyword>
<feature type="transmembrane region" description="Helical" evidence="10">
    <location>
        <begin position="38"/>
        <end position="61"/>
    </location>
</feature>
<evidence type="ECO:0000256" key="7">
    <source>
        <dbReference type="ARBA" id="ARBA00022927"/>
    </source>
</evidence>
<dbReference type="RefSeq" id="WP_149092355.1">
    <property type="nucleotide sequence ID" value="NZ_VKKY01000003.1"/>
</dbReference>
<evidence type="ECO:0000256" key="5">
    <source>
        <dbReference type="ARBA" id="ARBA00022519"/>
    </source>
</evidence>
<dbReference type="GO" id="GO:0015031">
    <property type="term" value="P:protein transport"/>
    <property type="evidence" value="ECO:0007669"/>
    <property type="project" value="UniProtKB-KW"/>
</dbReference>